<dbReference type="InterPro" id="IPR029063">
    <property type="entry name" value="SAM-dependent_MTases_sf"/>
</dbReference>
<keyword evidence="4" id="KW-0489">Methyltransferase</keyword>
<dbReference type="InterPro" id="IPR052514">
    <property type="entry name" value="SAM-dependent_MTase"/>
</dbReference>
<dbReference type="GO" id="GO:0008270">
    <property type="term" value="F:zinc ion binding"/>
    <property type="evidence" value="ECO:0007669"/>
    <property type="project" value="UniProtKB-KW"/>
</dbReference>
<dbReference type="NCBIfam" id="TIGR01444">
    <property type="entry name" value="fkbM_fam"/>
    <property type="match status" value="1"/>
</dbReference>
<keyword evidence="5" id="KW-1185">Reference proteome</keyword>
<evidence type="ECO:0000256" key="1">
    <source>
        <dbReference type="PROSITE-ProRule" id="PRU00042"/>
    </source>
</evidence>
<dbReference type="PANTHER" id="PTHR34203:SF13">
    <property type="entry name" value="EXPRESSED PROTEIN"/>
    <property type="match status" value="1"/>
</dbReference>
<dbReference type="PROSITE" id="PS50157">
    <property type="entry name" value="ZINC_FINGER_C2H2_2"/>
    <property type="match status" value="1"/>
</dbReference>
<dbReference type="Pfam" id="PF05050">
    <property type="entry name" value="Methyltransf_21"/>
    <property type="match status" value="1"/>
</dbReference>
<dbReference type="PROSITE" id="PS00028">
    <property type="entry name" value="ZINC_FINGER_C2H2_1"/>
    <property type="match status" value="1"/>
</dbReference>
<dbReference type="GO" id="GO:0008168">
    <property type="term" value="F:methyltransferase activity"/>
    <property type="evidence" value="ECO:0007669"/>
    <property type="project" value="UniProtKB-KW"/>
</dbReference>
<dbReference type="InterPro" id="IPR006342">
    <property type="entry name" value="FkbM_mtfrase"/>
</dbReference>
<dbReference type="Proteomes" id="UP001224775">
    <property type="component" value="Unassembled WGS sequence"/>
</dbReference>
<keyword evidence="2" id="KW-0732">Signal</keyword>
<dbReference type="EMBL" id="JATAAI010000027">
    <property type="protein sequence ID" value="KAK1737033.1"/>
    <property type="molecule type" value="Genomic_DNA"/>
</dbReference>
<dbReference type="Gene3D" id="3.40.50.150">
    <property type="entry name" value="Vaccinia Virus protein VP39"/>
    <property type="match status" value="1"/>
</dbReference>
<keyword evidence="1" id="KW-0862">Zinc</keyword>
<dbReference type="AlphaFoldDB" id="A0AAD8Y052"/>
<organism evidence="4 5">
    <name type="scientific">Skeletonema marinoi</name>
    <dbReference type="NCBI Taxonomy" id="267567"/>
    <lineage>
        <taxon>Eukaryota</taxon>
        <taxon>Sar</taxon>
        <taxon>Stramenopiles</taxon>
        <taxon>Ochrophyta</taxon>
        <taxon>Bacillariophyta</taxon>
        <taxon>Coscinodiscophyceae</taxon>
        <taxon>Thalassiosirophycidae</taxon>
        <taxon>Thalassiosirales</taxon>
        <taxon>Skeletonemataceae</taxon>
        <taxon>Skeletonema</taxon>
        <taxon>Skeletonema marinoi-dohrnii complex</taxon>
    </lineage>
</organism>
<evidence type="ECO:0000313" key="5">
    <source>
        <dbReference type="Proteomes" id="UP001224775"/>
    </source>
</evidence>
<comment type="caution">
    <text evidence="4">The sequence shown here is derived from an EMBL/GenBank/DDBJ whole genome shotgun (WGS) entry which is preliminary data.</text>
</comment>
<evidence type="ECO:0000256" key="2">
    <source>
        <dbReference type="SAM" id="SignalP"/>
    </source>
</evidence>
<keyword evidence="4" id="KW-0808">Transferase</keyword>
<reference evidence="4" key="1">
    <citation type="submission" date="2023-06" db="EMBL/GenBank/DDBJ databases">
        <title>Survivors Of The Sea: Transcriptome response of Skeletonema marinoi to long-term dormancy.</title>
        <authorList>
            <person name="Pinder M.I.M."/>
            <person name="Kourtchenko O."/>
            <person name="Robertson E.K."/>
            <person name="Larsson T."/>
            <person name="Maumus F."/>
            <person name="Osuna-Cruz C.M."/>
            <person name="Vancaester E."/>
            <person name="Stenow R."/>
            <person name="Vandepoele K."/>
            <person name="Ploug H."/>
            <person name="Bruchert V."/>
            <person name="Godhe A."/>
            <person name="Topel M."/>
        </authorList>
    </citation>
    <scope>NUCLEOTIDE SEQUENCE</scope>
    <source>
        <strain evidence="4">R05AC</strain>
    </source>
</reference>
<feature type="signal peptide" evidence="2">
    <location>
        <begin position="1"/>
        <end position="22"/>
    </location>
</feature>
<keyword evidence="1" id="KW-0863">Zinc-finger</keyword>
<feature type="chain" id="PRO_5042170566" evidence="2">
    <location>
        <begin position="23"/>
        <end position="1078"/>
    </location>
</feature>
<evidence type="ECO:0000259" key="3">
    <source>
        <dbReference type="PROSITE" id="PS50157"/>
    </source>
</evidence>
<dbReference type="EC" id="2.1.1.-" evidence="4"/>
<accession>A0AAD8Y052</accession>
<dbReference type="InterPro" id="IPR013087">
    <property type="entry name" value="Znf_C2H2_type"/>
</dbReference>
<keyword evidence="1" id="KW-0479">Metal-binding</keyword>
<name>A0AAD8Y052_9STRA</name>
<gene>
    <name evidence="4" type="ORF">QTG54_012478</name>
</gene>
<protein>
    <submittedName>
        <fullName evidence="4">SAM-dependent methyltransferase</fullName>
        <ecNumber evidence="4">2.1.1.-</ecNumber>
    </submittedName>
</protein>
<dbReference type="GO" id="GO:0032259">
    <property type="term" value="P:methylation"/>
    <property type="evidence" value="ECO:0007669"/>
    <property type="project" value="UniProtKB-KW"/>
</dbReference>
<proteinExistence type="predicted"/>
<dbReference type="SUPFAM" id="SSF53335">
    <property type="entry name" value="S-adenosyl-L-methionine-dependent methyltransferases"/>
    <property type="match status" value="1"/>
</dbReference>
<feature type="domain" description="C2H2-type" evidence="3">
    <location>
        <begin position="55"/>
        <end position="79"/>
    </location>
</feature>
<dbReference type="SMART" id="SM00355">
    <property type="entry name" value="ZnF_C2H2"/>
    <property type="match status" value="1"/>
</dbReference>
<dbReference type="PANTHER" id="PTHR34203">
    <property type="entry name" value="METHYLTRANSFERASE, FKBM FAMILY PROTEIN"/>
    <property type="match status" value="1"/>
</dbReference>
<sequence length="1078" mass="120895">MAGLISYLAAVLSLLLVLPSLSFHTGQFLSTHKRESTRLRGASSLFSTAVPQKLHECQECAETFQSRNALFRHIRDTHAEVPDIELLSTTVLVRYGYIISEQANDDDADVPINEFVANQIQLSFQHCLSEFLQSQECTPNEFLTTALTYSSAAKNRQPSLRQDAEVISATSEVLSFNFKIGTDGAVIKKWKDYAGSGQLYDDMQSWLETSGHKIQIHSLDALVPRSKKFYAERGCSQRSYRFILPLRWLMYDGSNNTLDGIELDEVHDWWKMIIARAESSQPHKHQNRGSTNNVRPPDFIKRLKRSLKAAESETIPNRRLRRQKAYAADGEGVLDDLTSTTELDNGRAFRLSPGRFGQLWRKERKCWSNFCHPSLKGLEASPGHEAVWRTIDRAKIVGFYSSGEDNEDVAQNAHAIIELSGDGFVLGQIPRIISSIVAMTNGWIPDSFFEYTTRADVYLPAPSMVPFLRPRLYFHTARYHFHELTAIGNIIEISDQPDPVNTGTDREVKWEMNLRNNLLKEAPSVNNKVEDEWLTELHNNCIEIRSEMKQILSDNNSQSPQSVNVALREDELNELSPVPDESYDIVLNQLRGIVSSNTWPATSGARSKVIKASGSSENMLTTKKGSVGSVFPGVSSGSFTIVNDELLGEDSGIPLPHANGLFPDLVKVVFELERRIIDENEAPLLGAEGMQRTSPLTKRPPSTHCAVNRNAQFTPHVDSGRGQGQTLSMIVGLGDYKGGETLVEGRPYGIRYNPLEFNGWKQLHWTAPFSGERFSLVFFTPAMTLAEDADDHMNEDELATKLADAHSLSVSTILKPLQFRQKSTDALVIMELLDSETCAYELKPNADIQGFTLEDHACALDVGAHIGVFSRLALSKGCKHIIAYEPEPSNFELLTNNLEKRNPSSLPTIELHSEAVAHGPSQLRKLVRARNQNDGTQNTWRHSLEEYSQYNDVDKTKDLPSESQRNVLERLDVTSTPFFGGALVEGVTLVKLDCEGAEIDILLSDESARAESWLDTTDLVIEWSFTKERRVSVMHRAIRNLKEAGFTVHYEGQGSWWDTDQGALWPYPNDLVIFAHKK</sequence>
<evidence type="ECO:0000313" key="4">
    <source>
        <dbReference type="EMBL" id="KAK1737033.1"/>
    </source>
</evidence>